<gene>
    <name evidence="1" type="ORF">GCM10011611_47840</name>
</gene>
<reference evidence="1" key="1">
    <citation type="journal article" date="2014" name="Int. J. Syst. Evol. Microbiol.">
        <title>Complete genome sequence of Corynebacterium casei LMG S-19264T (=DSM 44701T), isolated from a smear-ripened cheese.</title>
        <authorList>
            <consortium name="US DOE Joint Genome Institute (JGI-PGF)"/>
            <person name="Walter F."/>
            <person name="Albersmeier A."/>
            <person name="Kalinowski J."/>
            <person name="Ruckert C."/>
        </authorList>
    </citation>
    <scope>NUCLEOTIDE SEQUENCE</scope>
    <source>
        <strain evidence="1">CGMCC 1.15725</strain>
    </source>
</reference>
<dbReference type="EMBL" id="BMJQ01000014">
    <property type="protein sequence ID" value="GGF35925.1"/>
    <property type="molecule type" value="Genomic_DNA"/>
</dbReference>
<reference evidence="1" key="2">
    <citation type="submission" date="2020-09" db="EMBL/GenBank/DDBJ databases">
        <authorList>
            <person name="Sun Q."/>
            <person name="Zhou Y."/>
        </authorList>
    </citation>
    <scope>NUCLEOTIDE SEQUENCE</scope>
    <source>
        <strain evidence="1">CGMCC 1.15725</strain>
    </source>
</reference>
<evidence type="ECO:0000313" key="2">
    <source>
        <dbReference type="Proteomes" id="UP000646365"/>
    </source>
</evidence>
<dbReference type="Proteomes" id="UP000646365">
    <property type="component" value="Unassembled WGS sequence"/>
</dbReference>
<protein>
    <submittedName>
        <fullName evidence="1">Uncharacterized protein</fullName>
    </submittedName>
</protein>
<proteinExistence type="predicted"/>
<dbReference type="AlphaFoldDB" id="A0A8J3E5W6"/>
<accession>A0A8J3E5W6</accession>
<dbReference type="RefSeq" id="WP_189050519.1">
    <property type="nucleotide sequence ID" value="NZ_BMJQ01000014.1"/>
</dbReference>
<keyword evidence="2" id="KW-1185">Reference proteome</keyword>
<comment type="caution">
    <text evidence="1">The sequence shown here is derived from an EMBL/GenBank/DDBJ whole genome shotgun (WGS) entry which is preliminary data.</text>
</comment>
<organism evidence="1 2">
    <name type="scientific">Aliidongia dinghuensis</name>
    <dbReference type="NCBI Taxonomy" id="1867774"/>
    <lineage>
        <taxon>Bacteria</taxon>
        <taxon>Pseudomonadati</taxon>
        <taxon>Pseudomonadota</taxon>
        <taxon>Alphaproteobacteria</taxon>
        <taxon>Rhodospirillales</taxon>
        <taxon>Dongiaceae</taxon>
        <taxon>Aliidongia</taxon>
    </lineage>
</organism>
<evidence type="ECO:0000313" key="1">
    <source>
        <dbReference type="EMBL" id="GGF35925.1"/>
    </source>
</evidence>
<sequence>MTDTASDLAPQQGKFGRVPVTGSAFVQSLATSSLDLTFDRMVGLAFAAACAFLRALERVKTGITAAAVDKQRLARKGPRRGMAILRPREPEMVPALALIRQPQRCIGDDAPGAQLHQ</sequence>
<name>A0A8J3E5W6_9PROT</name>